<keyword evidence="1" id="KW-0812">Transmembrane</keyword>
<dbReference type="AlphaFoldDB" id="A0AAU9QUJ4"/>
<proteinExistence type="predicted"/>
<organism evidence="2 3">
    <name type="scientific">Vibrio jasicida</name>
    <dbReference type="NCBI Taxonomy" id="766224"/>
    <lineage>
        <taxon>Bacteria</taxon>
        <taxon>Pseudomonadati</taxon>
        <taxon>Pseudomonadota</taxon>
        <taxon>Gammaproteobacteria</taxon>
        <taxon>Vibrionales</taxon>
        <taxon>Vibrionaceae</taxon>
        <taxon>Vibrio</taxon>
    </lineage>
</organism>
<dbReference type="EMBL" id="CAKMUD010000094">
    <property type="protein sequence ID" value="CAH1599466.1"/>
    <property type="molecule type" value="Genomic_DNA"/>
</dbReference>
<protein>
    <recommendedName>
        <fullName evidence="4">Glycine zipper family protein</fullName>
    </recommendedName>
</protein>
<name>A0AAU9QUJ4_9VIBR</name>
<keyword evidence="1" id="KW-0472">Membrane</keyword>
<evidence type="ECO:0000313" key="3">
    <source>
        <dbReference type="Proteomes" id="UP001295462"/>
    </source>
</evidence>
<keyword evidence="1" id="KW-1133">Transmembrane helix</keyword>
<sequence>MSHRNVIWGANVIQNRKSFFIAGGAIVGSGFIGLLDLGPIAVLLGAVGGAVTGLILRSCNVIAE</sequence>
<evidence type="ECO:0008006" key="4">
    <source>
        <dbReference type="Google" id="ProtNLM"/>
    </source>
</evidence>
<accession>A0AAU9QUJ4</accession>
<evidence type="ECO:0000256" key="1">
    <source>
        <dbReference type="SAM" id="Phobius"/>
    </source>
</evidence>
<reference evidence="2" key="1">
    <citation type="submission" date="2022-01" db="EMBL/GenBank/DDBJ databases">
        <authorList>
            <person name="Lagorce A."/>
        </authorList>
    </citation>
    <scope>NUCLEOTIDE SEQUENCE</scope>
    <source>
        <strain evidence="2">Th15_F1_A12</strain>
    </source>
</reference>
<comment type="caution">
    <text evidence="2">The sequence shown here is derived from an EMBL/GenBank/DDBJ whole genome shotgun (WGS) entry which is preliminary data.</text>
</comment>
<gene>
    <name evidence="2" type="ORF">THF1A12_40154</name>
</gene>
<dbReference type="Proteomes" id="UP001295462">
    <property type="component" value="Unassembled WGS sequence"/>
</dbReference>
<evidence type="ECO:0000313" key="2">
    <source>
        <dbReference type="EMBL" id="CAH1599466.1"/>
    </source>
</evidence>
<feature type="transmembrane region" description="Helical" evidence="1">
    <location>
        <begin position="18"/>
        <end position="35"/>
    </location>
</feature>